<dbReference type="CDD" id="cd00180">
    <property type="entry name" value="PKc"/>
    <property type="match status" value="1"/>
</dbReference>
<dbReference type="InterPro" id="IPR001245">
    <property type="entry name" value="Ser-Thr/Tyr_kinase_cat_dom"/>
</dbReference>
<dbReference type="SMART" id="SM00671">
    <property type="entry name" value="SEL1"/>
    <property type="match status" value="9"/>
</dbReference>
<dbReference type="SMART" id="SM00220">
    <property type="entry name" value="S_TKc"/>
    <property type="match status" value="1"/>
</dbReference>
<dbReference type="Proteomes" id="UP001470230">
    <property type="component" value="Unassembled WGS sequence"/>
</dbReference>
<dbReference type="PROSITE" id="PS50011">
    <property type="entry name" value="PROTEIN_KINASE_DOM"/>
    <property type="match status" value="1"/>
</dbReference>
<keyword evidence="3" id="KW-1185">Reference proteome</keyword>
<dbReference type="EMBL" id="JAPFFF010000025">
    <property type="protein sequence ID" value="KAK8849945.1"/>
    <property type="molecule type" value="Genomic_DNA"/>
</dbReference>
<dbReference type="SMART" id="SM00028">
    <property type="entry name" value="TPR"/>
    <property type="match status" value="3"/>
</dbReference>
<dbReference type="Pfam" id="PF08238">
    <property type="entry name" value="Sel1"/>
    <property type="match status" value="9"/>
</dbReference>
<protein>
    <recommendedName>
        <fullName evidence="1">Protein kinase domain-containing protein</fullName>
    </recommendedName>
</protein>
<evidence type="ECO:0000313" key="2">
    <source>
        <dbReference type="EMBL" id="KAK8849945.1"/>
    </source>
</evidence>
<dbReference type="InterPro" id="IPR008271">
    <property type="entry name" value="Ser/Thr_kinase_AS"/>
</dbReference>
<dbReference type="SUPFAM" id="SSF81901">
    <property type="entry name" value="HCP-like"/>
    <property type="match status" value="3"/>
</dbReference>
<evidence type="ECO:0000313" key="3">
    <source>
        <dbReference type="Proteomes" id="UP001470230"/>
    </source>
</evidence>
<accession>A0ABR2HN36</accession>
<dbReference type="PANTHER" id="PTHR43628">
    <property type="entry name" value="ACTIVATOR OF C KINASE PROTEIN 1-RELATED"/>
    <property type="match status" value="1"/>
</dbReference>
<comment type="caution">
    <text evidence="2">The sequence shown here is derived from an EMBL/GenBank/DDBJ whole genome shotgun (WGS) entry which is preliminary data.</text>
</comment>
<gene>
    <name evidence="2" type="ORF">M9Y10_018536</name>
</gene>
<sequence length="1411" mass="167574">MKGFPINDSKLEVSQMKKKSDFKSNLKKDIFKYNLKIKVKEERRSIQASPFKNQNIKYSDIISTLEVIIQTDIYLEISKKFVSNLKILIDNTESLFDNKNLPIDVQAALEYCYIISKIDGNTKLNNLFAEIISNHQIIINMQLSHEILIYSRKEQVTNEDIQKYLPKLVNEFNINIHQVQNCPKNIYNLLNPSKNIVCLKQDRQLATEPKISFENISFINIPDYYNSLKMQINEATLKRIYALFNFLYLQVSVNGIHIAYKIANYLKNYKFITYYVIRNSESQLVDVSLCIEEKCLIIERIEFKYFKKIINILNKIEISTINVNNDFSKCEEIKKENEANEEINNFILKFRQKIVNNEFVKITIRPIIGYLIRRFFYPTNFFKDTSFFSFNLTPDSKEQELRTLITDLLFTNKMFKVNINNIKLHKILYEIKISKEEINSTTKHLLEFQKEDFIILRKIYNNNRYVFNLVIHLKSLYIFMMKETLNFIEEEDHEKYFCENYSHRCFNKFYGFVKEKNKIIGFIYEYLSNNSLQFLIESRQKPIDKMYSLIVINRISQGIDYLQKNSLVHRDLKPLNILLDHDYLPYISDFETIRKIDSKRDDYSSDTDDENTADIGSIFFSSPEQYFNGFITNTSDLYSFGFILYYLYENKKMMLSNHLNNQNLEISFITNNLQSIFKSCVQTNPEKRITNDELKKRMIEEINSFYDQEIYLKQLTDYSISKYSVQFIIESLMIHIDNANIIEILYDNLFKMKKYYELLNDKNNSINLLCLGDYFYYGVLVKKDYIQAKECYEFSALRNNLSALVKLGNLFFNGFGVEQNYIKAKDYFELAAKQNNSDALFNLGILFYNGFGVEQNYIKAKYYFELAAKQNNSDAYVNLGKLFENGNCCTKDYLLSKYYYELSAKSSNSNAYLNLGNLYFNGFGVEQNYHKAIQYYEISAKQNNSNAYLNLGNMYFNGFGIRQDYQRAKEYYLLSAKQNNSFALLKLGNIYENGYGVKQNYLLSKYYYELSAKQNNSIALYYLGNFFSSGEYFDYEISKAIQYFIKCYQIHFHKIKDYSSTSKCSSPISYYNNYCYRSGNDLGLIYLILFEDIEKSIKYIKEAAFGEFPFGQNNFGLLNQFYLKNIENAEYMYRRSSKNKFALAIYNLGYLKEKQNKIEESIEFYIKASEYEDEPLTFQNIIHYDKRLEISKTFIICLTNLKLTYYYLSMSEYVISKKYFIKSFSKIVNKSDEFNYKFRFQFQISESENIFMYLKKFILFSPLFNLINQPFSNIQDYINKLVSIVPSIEKFEKSKKEQFKSDELKIERKKLNNEETNSSEIKNINFNRVFSDTAELFDFVMEDKKLESKFLEEIRDICNSMETLIYMSPYPILFGRISIKIQKKVPKNEKKYIYRQNINAIFYEGFGLNIN</sequence>
<evidence type="ECO:0000259" key="1">
    <source>
        <dbReference type="PROSITE" id="PS50011"/>
    </source>
</evidence>
<feature type="domain" description="Protein kinase" evidence="1">
    <location>
        <begin position="456"/>
        <end position="706"/>
    </location>
</feature>
<dbReference type="PROSITE" id="PS00108">
    <property type="entry name" value="PROTEIN_KINASE_ST"/>
    <property type="match status" value="1"/>
</dbReference>
<dbReference type="InterPro" id="IPR052945">
    <property type="entry name" value="Mitotic_Regulator"/>
</dbReference>
<dbReference type="Gene3D" id="1.10.510.10">
    <property type="entry name" value="Transferase(Phosphotransferase) domain 1"/>
    <property type="match status" value="1"/>
</dbReference>
<name>A0ABR2HN36_9EUKA</name>
<dbReference type="Gene3D" id="1.25.40.10">
    <property type="entry name" value="Tetratricopeptide repeat domain"/>
    <property type="match status" value="3"/>
</dbReference>
<dbReference type="InterPro" id="IPR011990">
    <property type="entry name" value="TPR-like_helical_dom_sf"/>
</dbReference>
<dbReference type="InterPro" id="IPR000719">
    <property type="entry name" value="Prot_kinase_dom"/>
</dbReference>
<organism evidence="2 3">
    <name type="scientific">Tritrichomonas musculus</name>
    <dbReference type="NCBI Taxonomy" id="1915356"/>
    <lineage>
        <taxon>Eukaryota</taxon>
        <taxon>Metamonada</taxon>
        <taxon>Parabasalia</taxon>
        <taxon>Tritrichomonadida</taxon>
        <taxon>Tritrichomonadidae</taxon>
        <taxon>Tritrichomonas</taxon>
    </lineage>
</organism>
<reference evidence="2 3" key="1">
    <citation type="submission" date="2024-04" db="EMBL/GenBank/DDBJ databases">
        <title>Tritrichomonas musculus Genome.</title>
        <authorList>
            <person name="Alves-Ferreira E."/>
            <person name="Grigg M."/>
            <person name="Lorenzi H."/>
            <person name="Galac M."/>
        </authorList>
    </citation>
    <scope>NUCLEOTIDE SEQUENCE [LARGE SCALE GENOMIC DNA]</scope>
    <source>
        <strain evidence="2 3">EAF2021</strain>
    </source>
</reference>
<dbReference type="SUPFAM" id="SSF56112">
    <property type="entry name" value="Protein kinase-like (PK-like)"/>
    <property type="match status" value="1"/>
</dbReference>
<dbReference type="Pfam" id="PF07714">
    <property type="entry name" value="PK_Tyr_Ser-Thr"/>
    <property type="match status" value="1"/>
</dbReference>
<dbReference type="PANTHER" id="PTHR43628:SF1">
    <property type="entry name" value="CHITIN SYNTHASE REGULATORY FACTOR 2-RELATED"/>
    <property type="match status" value="1"/>
</dbReference>
<dbReference type="InterPro" id="IPR011009">
    <property type="entry name" value="Kinase-like_dom_sf"/>
</dbReference>
<dbReference type="InterPro" id="IPR019734">
    <property type="entry name" value="TPR_rpt"/>
</dbReference>
<proteinExistence type="predicted"/>
<dbReference type="InterPro" id="IPR006597">
    <property type="entry name" value="Sel1-like"/>
</dbReference>